<feature type="compositionally biased region" description="Basic and acidic residues" evidence="1">
    <location>
        <begin position="7"/>
        <end position="27"/>
    </location>
</feature>
<feature type="compositionally biased region" description="Low complexity" evidence="1">
    <location>
        <begin position="337"/>
        <end position="369"/>
    </location>
</feature>
<feature type="region of interest" description="Disordered" evidence="1">
    <location>
        <begin position="1"/>
        <end position="70"/>
    </location>
</feature>
<evidence type="ECO:0000256" key="1">
    <source>
        <dbReference type="SAM" id="MobiDB-lite"/>
    </source>
</evidence>
<accession>A0AAD9JSD1</accession>
<feature type="region of interest" description="Disordered" evidence="1">
    <location>
        <begin position="337"/>
        <end position="392"/>
    </location>
</feature>
<feature type="compositionally biased region" description="Polar residues" evidence="1">
    <location>
        <begin position="53"/>
        <end position="69"/>
    </location>
</feature>
<keyword evidence="3" id="KW-1185">Reference proteome</keyword>
<proteinExistence type="predicted"/>
<reference evidence="2" key="1">
    <citation type="journal article" date="2023" name="Mol. Biol. Evol.">
        <title>Third-Generation Sequencing Reveals the Adaptive Role of the Epigenome in Three Deep-Sea Polychaetes.</title>
        <authorList>
            <person name="Perez M."/>
            <person name="Aroh O."/>
            <person name="Sun Y."/>
            <person name="Lan Y."/>
            <person name="Juniper S.K."/>
            <person name="Young C.R."/>
            <person name="Angers B."/>
            <person name="Qian P.Y."/>
        </authorList>
    </citation>
    <scope>NUCLEOTIDE SEQUENCE</scope>
    <source>
        <strain evidence="2">P08H-3</strain>
    </source>
</reference>
<protein>
    <submittedName>
        <fullName evidence="2">Uncharacterized protein</fullName>
    </submittedName>
</protein>
<sequence length="392" mass="42670">MSGRRVRSPEQAEDGNDKDKTEVDTRPESGVFLSPRSSIDQGTQDVLNIPRTDVSSSSDNGYHTSTSSVAADPEQCHATFYVSHPSETQHLQQADYPDDILLEGEPDADPDDSISDGEHFPGGANPPIDCRQPTEVSRALEIPGASSFHSAHDRAIHLMDGTPPRSYNIHPLESGDILDPDTEGLIRSKLGYRFTTGCLTNMPAMVQALNGRAKTPSGSLLNTSLRVTSGRLQASNRRADLQRQRTTSERVRVDNDDLTMPRDRSMSAPDIGIQRKLIQKQCAQELRKISDEFFEEFHQKGRRSRAGQSQCTQHASSYPGTSSIKHGLWQSIVQSFSPGRVPSSSSSQPSVASLSSSSTTTATPSSGRPLSGMAGDNIRPRIVITKQNSDVD</sequence>
<feature type="region of interest" description="Disordered" evidence="1">
    <location>
        <begin position="299"/>
        <end position="323"/>
    </location>
</feature>
<evidence type="ECO:0000313" key="3">
    <source>
        <dbReference type="Proteomes" id="UP001208570"/>
    </source>
</evidence>
<feature type="compositionally biased region" description="Polar residues" evidence="1">
    <location>
        <begin position="35"/>
        <end position="46"/>
    </location>
</feature>
<gene>
    <name evidence="2" type="ORF">LSH36_177g00006</name>
</gene>
<dbReference type="Proteomes" id="UP001208570">
    <property type="component" value="Unassembled WGS sequence"/>
</dbReference>
<dbReference type="EMBL" id="JAODUP010000177">
    <property type="protein sequence ID" value="KAK2158087.1"/>
    <property type="molecule type" value="Genomic_DNA"/>
</dbReference>
<feature type="compositionally biased region" description="Polar residues" evidence="1">
    <location>
        <begin position="306"/>
        <end position="323"/>
    </location>
</feature>
<evidence type="ECO:0000313" key="2">
    <source>
        <dbReference type="EMBL" id="KAK2158087.1"/>
    </source>
</evidence>
<comment type="caution">
    <text evidence="2">The sequence shown here is derived from an EMBL/GenBank/DDBJ whole genome shotgun (WGS) entry which is preliminary data.</text>
</comment>
<organism evidence="2 3">
    <name type="scientific">Paralvinella palmiformis</name>
    <dbReference type="NCBI Taxonomy" id="53620"/>
    <lineage>
        <taxon>Eukaryota</taxon>
        <taxon>Metazoa</taxon>
        <taxon>Spiralia</taxon>
        <taxon>Lophotrochozoa</taxon>
        <taxon>Annelida</taxon>
        <taxon>Polychaeta</taxon>
        <taxon>Sedentaria</taxon>
        <taxon>Canalipalpata</taxon>
        <taxon>Terebellida</taxon>
        <taxon>Terebelliformia</taxon>
        <taxon>Alvinellidae</taxon>
        <taxon>Paralvinella</taxon>
    </lineage>
</organism>
<feature type="region of interest" description="Disordered" evidence="1">
    <location>
        <begin position="100"/>
        <end position="128"/>
    </location>
</feature>
<feature type="compositionally biased region" description="Acidic residues" evidence="1">
    <location>
        <begin position="100"/>
        <end position="115"/>
    </location>
</feature>
<dbReference type="AlphaFoldDB" id="A0AAD9JSD1"/>
<name>A0AAD9JSD1_9ANNE</name>